<keyword evidence="7" id="KW-1185">Reference proteome</keyword>
<name>A0A9P1IW02_9PELO</name>
<dbReference type="CDD" id="cd24046">
    <property type="entry name" value="ASKHA_NBD_NTPDase5-like"/>
    <property type="match status" value="1"/>
</dbReference>
<keyword evidence="4" id="KW-0067">ATP-binding</keyword>
<feature type="binding site" evidence="4">
    <location>
        <begin position="205"/>
        <end position="209"/>
    </location>
    <ligand>
        <name>ATP</name>
        <dbReference type="ChEBI" id="CHEBI:30616"/>
    </ligand>
</feature>
<dbReference type="InterPro" id="IPR000407">
    <property type="entry name" value="GDA1_CD39_NTPase"/>
</dbReference>
<dbReference type="PANTHER" id="PTHR11782">
    <property type="entry name" value="ADENOSINE/GUANOSINE DIPHOSPHATASE"/>
    <property type="match status" value="1"/>
</dbReference>
<dbReference type="EMBL" id="CANHGI010000005">
    <property type="protein sequence ID" value="CAI5453288.1"/>
    <property type="molecule type" value="Genomic_DNA"/>
</dbReference>
<dbReference type="PANTHER" id="PTHR11782:SF127">
    <property type="entry name" value="NTPASE, ISOFORM F"/>
    <property type="match status" value="1"/>
</dbReference>
<dbReference type="Gene3D" id="3.30.420.40">
    <property type="match status" value="1"/>
</dbReference>
<keyword evidence="5" id="KW-0732">Signal</keyword>
<evidence type="ECO:0000313" key="7">
    <source>
        <dbReference type="Proteomes" id="UP001152747"/>
    </source>
</evidence>
<accession>A0A9P1IW02</accession>
<keyword evidence="2" id="KW-0378">Hydrolase</keyword>
<dbReference type="Proteomes" id="UP001152747">
    <property type="component" value="Unassembled WGS sequence"/>
</dbReference>
<comment type="caution">
    <text evidence="6">The sequence shown here is derived from an EMBL/GenBank/DDBJ whole genome shotgun (WGS) entry which is preliminary data.</text>
</comment>
<evidence type="ECO:0000256" key="4">
    <source>
        <dbReference type="PIRSR" id="PIRSR600407-2"/>
    </source>
</evidence>
<evidence type="ECO:0000313" key="6">
    <source>
        <dbReference type="EMBL" id="CAI5453288.1"/>
    </source>
</evidence>
<organism evidence="6 7">
    <name type="scientific">Caenorhabditis angaria</name>
    <dbReference type="NCBI Taxonomy" id="860376"/>
    <lineage>
        <taxon>Eukaryota</taxon>
        <taxon>Metazoa</taxon>
        <taxon>Ecdysozoa</taxon>
        <taxon>Nematoda</taxon>
        <taxon>Chromadorea</taxon>
        <taxon>Rhabditida</taxon>
        <taxon>Rhabditina</taxon>
        <taxon>Rhabditomorpha</taxon>
        <taxon>Rhabditoidea</taxon>
        <taxon>Rhabditidae</taxon>
        <taxon>Peloderinae</taxon>
        <taxon>Caenorhabditis</taxon>
    </lineage>
</organism>
<feature type="active site" description="Proton acceptor" evidence="3">
    <location>
        <position position="165"/>
    </location>
</feature>
<reference evidence="6" key="1">
    <citation type="submission" date="2022-11" db="EMBL/GenBank/DDBJ databases">
        <authorList>
            <person name="Kikuchi T."/>
        </authorList>
    </citation>
    <scope>NUCLEOTIDE SEQUENCE</scope>
    <source>
        <strain evidence="6">PS1010</strain>
    </source>
</reference>
<comment type="similarity">
    <text evidence="1">Belongs to the GDA1/CD39 NTPase family.</text>
</comment>
<sequence>MLVFLLFSFIHVTLSKINDEYCYGDGVVNNKNACRFFTIVIDGGSTGTRLHLYKFLHDPKTAKNGMPFIVEKEIFQEVKPGLSSYHNDPQAAAKSINPLLERARKEVPHYMWEKTPITLRATAGLRLLPGHLADDILEQVESAIFNSGFFAAFSEAVSVMSGSDEGVFSWFTLNILLETLFTNEPSSAPNKPLAHRSVAAFDLGGGSTQLTFWPNNEKIFEETPGYERDIDFFGHHIRLFTHSFLGNGLIASRLAIMQQESSQENAENQLKTSCMPDGFSIRNWEYSLKHWQINGSNNYGFENCYKTSKEFVKSSQIMQPTELIISENSKPIYLFSYFFDRGLNSELVKDTNGGEIQLKDFKKAAEIACGRERSEIERRNGEHWWAWQCLDLTYIYSLLRDGYGFGDEKRIVLAKKIKEMEVSWGQGLAFSVANQFQYSSSGIAAQKPAGAENSTVVDQIFDMVYTGTTHVLSYFNLISA</sequence>
<evidence type="ECO:0000256" key="5">
    <source>
        <dbReference type="SAM" id="SignalP"/>
    </source>
</evidence>
<proteinExistence type="inferred from homology"/>
<evidence type="ECO:0000256" key="2">
    <source>
        <dbReference type="ARBA" id="ARBA00022801"/>
    </source>
</evidence>
<gene>
    <name evidence="6" type="ORF">CAMP_LOCUS15925</name>
</gene>
<dbReference type="GO" id="GO:0005524">
    <property type="term" value="F:ATP binding"/>
    <property type="evidence" value="ECO:0007669"/>
    <property type="project" value="UniProtKB-KW"/>
</dbReference>
<feature type="chain" id="PRO_5040421838" evidence="5">
    <location>
        <begin position="16"/>
        <end position="480"/>
    </location>
</feature>
<evidence type="ECO:0000256" key="3">
    <source>
        <dbReference type="PIRSR" id="PIRSR600407-1"/>
    </source>
</evidence>
<dbReference type="Pfam" id="PF01150">
    <property type="entry name" value="GDA1_CD39"/>
    <property type="match status" value="1"/>
</dbReference>
<protein>
    <submittedName>
        <fullName evidence="6">Uncharacterized protein</fullName>
    </submittedName>
</protein>
<keyword evidence="4" id="KW-0547">Nucleotide-binding</keyword>
<evidence type="ECO:0000256" key="1">
    <source>
        <dbReference type="ARBA" id="ARBA00009283"/>
    </source>
</evidence>
<feature type="signal peptide" evidence="5">
    <location>
        <begin position="1"/>
        <end position="15"/>
    </location>
</feature>
<dbReference type="GO" id="GO:0016787">
    <property type="term" value="F:hydrolase activity"/>
    <property type="evidence" value="ECO:0007669"/>
    <property type="project" value="UniProtKB-KW"/>
</dbReference>
<dbReference type="OrthoDB" id="6372431at2759"/>
<dbReference type="AlphaFoldDB" id="A0A9P1IW02"/>
<dbReference type="Gene3D" id="3.30.420.150">
    <property type="entry name" value="Exopolyphosphatase. Domain 2"/>
    <property type="match status" value="1"/>
</dbReference>